<organism evidence="1">
    <name type="scientific">marine sediment metagenome</name>
    <dbReference type="NCBI Taxonomy" id="412755"/>
    <lineage>
        <taxon>unclassified sequences</taxon>
        <taxon>metagenomes</taxon>
        <taxon>ecological metagenomes</taxon>
    </lineage>
</organism>
<sequence length="180" mass="20366">MSRQLIIQKFCLDYDVKENSDALNNLTVFADEIRSTEILAKVLDSSNHPTSEGGRKIRPNIATLRSLLGQFANERAQEKRQEAMSNVSPGSDCFYCTAGYILGIQERNGLWSTYTAGRCDCNQGDDIGHMSKWRPARPTQEIQDYARDSGLNCPLAADKMVYTRNQGYRDQDKTEEQIPF</sequence>
<dbReference type="AlphaFoldDB" id="A0A0F9S3P2"/>
<reference evidence="1" key="1">
    <citation type="journal article" date="2015" name="Nature">
        <title>Complex archaea that bridge the gap between prokaryotes and eukaryotes.</title>
        <authorList>
            <person name="Spang A."/>
            <person name="Saw J.H."/>
            <person name="Jorgensen S.L."/>
            <person name="Zaremba-Niedzwiedzka K."/>
            <person name="Martijn J."/>
            <person name="Lind A.E."/>
            <person name="van Eijk R."/>
            <person name="Schleper C."/>
            <person name="Guy L."/>
            <person name="Ettema T.J."/>
        </authorList>
    </citation>
    <scope>NUCLEOTIDE SEQUENCE</scope>
</reference>
<name>A0A0F9S3P2_9ZZZZ</name>
<dbReference type="EMBL" id="LAZR01002308">
    <property type="protein sequence ID" value="KKN31716.1"/>
    <property type="molecule type" value="Genomic_DNA"/>
</dbReference>
<proteinExistence type="predicted"/>
<protein>
    <submittedName>
        <fullName evidence="1">Uncharacterized protein</fullName>
    </submittedName>
</protein>
<comment type="caution">
    <text evidence="1">The sequence shown here is derived from an EMBL/GenBank/DDBJ whole genome shotgun (WGS) entry which is preliminary data.</text>
</comment>
<evidence type="ECO:0000313" key="1">
    <source>
        <dbReference type="EMBL" id="KKN31716.1"/>
    </source>
</evidence>
<gene>
    <name evidence="1" type="ORF">LCGC14_0821390</name>
</gene>
<accession>A0A0F9S3P2</accession>